<dbReference type="GO" id="GO:0005886">
    <property type="term" value="C:plasma membrane"/>
    <property type="evidence" value="ECO:0007669"/>
    <property type="project" value="TreeGrafter"/>
</dbReference>
<dbReference type="InterPro" id="IPR008278">
    <property type="entry name" value="4-PPantetheinyl_Trfase_dom"/>
</dbReference>
<dbReference type="Pfam" id="PF01648">
    <property type="entry name" value="ACPS"/>
    <property type="match status" value="1"/>
</dbReference>
<evidence type="ECO:0000256" key="10">
    <source>
        <dbReference type="ARBA" id="ARBA00049176"/>
    </source>
</evidence>
<keyword evidence="7" id="KW-0259">Enterobactin biosynthesis</keyword>
<dbReference type="EMBL" id="FZON01000013">
    <property type="protein sequence ID" value="SNS38549.1"/>
    <property type="molecule type" value="Genomic_DNA"/>
</dbReference>
<dbReference type="UniPathway" id="UPA00017"/>
<dbReference type="InterPro" id="IPR003542">
    <property type="entry name" value="Enbac_synth_compD-like"/>
</dbReference>
<comment type="catalytic activity">
    <reaction evidence="10">
        <text>apo-[aryl-carrier protein] + CoA = holo-[aryl-carrier protein] + adenosine 3',5'-bisphosphate + H(+)</text>
        <dbReference type="Rhea" id="RHEA:48404"/>
        <dbReference type="Rhea" id="RHEA-COMP:15903"/>
        <dbReference type="Rhea" id="RHEA-COMP:17557"/>
        <dbReference type="ChEBI" id="CHEBI:15378"/>
        <dbReference type="ChEBI" id="CHEBI:29999"/>
        <dbReference type="ChEBI" id="CHEBI:57287"/>
        <dbReference type="ChEBI" id="CHEBI:58343"/>
        <dbReference type="ChEBI" id="CHEBI:64479"/>
    </reaction>
</comment>
<dbReference type="PRINTS" id="PR01399">
    <property type="entry name" value="ENTSNTHTASED"/>
</dbReference>
<feature type="domain" description="4'-phosphopantetheinyl transferase N-terminal" evidence="15">
    <location>
        <begin position="34"/>
        <end position="101"/>
    </location>
</feature>
<dbReference type="PANTHER" id="PTHR38096">
    <property type="entry name" value="ENTEROBACTIN SYNTHASE COMPONENT D"/>
    <property type="match status" value="1"/>
</dbReference>
<dbReference type="GO" id="GO:0009239">
    <property type="term" value="P:enterobactin biosynthetic process"/>
    <property type="evidence" value="ECO:0007669"/>
    <property type="project" value="UniProtKB-UniPathway"/>
</dbReference>
<proteinExistence type="inferred from homology"/>
<organism evidence="16 17">
    <name type="scientific">Antarctobacter heliothermus</name>
    <dbReference type="NCBI Taxonomy" id="74033"/>
    <lineage>
        <taxon>Bacteria</taxon>
        <taxon>Pseudomonadati</taxon>
        <taxon>Pseudomonadota</taxon>
        <taxon>Alphaproteobacteria</taxon>
        <taxon>Rhodobacterales</taxon>
        <taxon>Roseobacteraceae</taxon>
        <taxon>Antarctobacter</taxon>
    </lineage>
</organism>
<evidence type="ECO:0000259" key="14">
    <source>
        <dbReference type="Pfam" id="PF01648"/>
    </source>
</evidence>
<evidence type="ECO:0000256" key="13">
    <source>
        <dbReference type="PIRSR" id="PIRSR603542-2"/>
    </source>
</evidence>
<feature type="binding site" evidence="12">
    <location>
        <position position="112"/>
    </location>
    <ligand>
        <name>CoA</name>
        <dbReference type="ChEBI" id="CHEBI:57287"/>
    </ligand>
</feature>
<dbReference type="GO" id="GO:0008897">
    <property type="term" value="F:holo-[acyl-carrier-protein] synthase activity"/>
    <property type="evidence" value="ECO:0007669"/>
    <property type="project" value="InterPro"/>
</dbReference>
<dbReference type="AlphaFoldDB" id="A0A239E219"/>
<feature type="binding site" evidence="12">
    <location>
        <position position="54"/>
    </location>
    <ligand>
        <name>CoA</name>
        <dbReference type="ChEBI" id="CHEBI:57287"/>
    </ligand>
</feature>
<keyword evidence="13" id="KW-0460">Magnesium</keyword>
<keyword evidence="13" id="KW-0479">Metal-binding</keyword>
<feature type="domain" description="4'-phosphopantetheinyl transferase" evidence="14">
    <location>
        <begin position="108"/>
        <end position="182"/>
    </location>
</feature>
<feature type="binding site" evidence="12">
    <location>
        <begin position="90"/>
        <end position="91"/>
    </location>
    <ligand>
        <name>CoA</name>
        <dbReference type="ChEBI" id="CHEBI:57287"/>
    </ligand>
</feature>
<dbReference type="Pfam" id="PF17837">
    <property type="entry name" value="4PPT_N"/>
    <property type="match status" value="1"/>
</dbReference>
<feature type="binding site" evidence="12">
    <location>
        <position position="157"/>
    </location>
    <ligand>
        <name>CoA</name>
        <dbReference type="ChEBI" id="CHEBI:57287"/>
    </ligand>
</feature>
<evidence type="ECO:0000256" key="5">
    <source>
        <dbReference type="ARBA" id="ARBA00019087"/>
    </source>
</evidence>
<dbReference type="GO" id="GO:0009366">
    <property type="term" value="C:enterobactin synthetase complex"/>
    <property type="evidence" value="ECO:0007669"/>
    <property type="project" value="InterPro"/>
</dbReference>
<dbReference type="PANTHER" id="PTHR38096:SF1">
    <property type="entry name" value="ENTEROBACTIN SYNTHASE COMPONENT D"/>
    <property type="match status" value="1"/>
</dbReference>
<evidence type="ECO:0000256" key="1">
    <source>
        <dbReference type="ARBA" id="ARBA00003937"/>
    </source>
</evidence>
<evidence type="ECO:0000256" key="12">
    <source>
        <dbReference type="PIRSR" id="PIRSR603542-1"/>
    </source>
</evidence>
<dbReference type="InterPro" id="IPR037143">
    <property type="entry name" value="4-PPantetheinyl_Trfase_dom_sf"/>
</dbReference>
<evidence type="ECO:0000256" key="4">
    <source>
        <dbReference type="ARBA" id="ARBA00011503"/>
    </source>
</evidence>
<comment type="catalytic activity">
    <reaction evidence="11">
        <text>apo-[peptidyl-carrier protein] + CoA = holo-[peptidyl-carrier protein] + adenosine 3',5'-bisphosphate + H(+)</text>
        <dbReference type="Rhea" id="RHEA:46228"/>
        <dbReference type="Rhea" id="RHEA-COMP:11479"/>
        <dbReference type="Rhea" id="RHEA-COMP:11480"/>
        <dbReference type="ChEBI" id="CHEBI:15378"/>
        <dbReference type="ChEBI" id="CHEBI:29999"/>
        <dbReference type="ChEBI" id="CHEBI:57287"/>
        <dbReference type="ChEBI" id="CHEBI:58343"/>
        <dbReference type="ChEBI" id="CHEBI:64479"/>
    </reaction>
</comment>
<dbReference type="Proteomes" id="UP000198440">
    <property type="component" value="Unassembled WGS sequence"/>
</dbReference>
<evidence type="ECO:0000256" key="8">
    <source>
        <dbReference type="ARBA" id="ARBA00029894"/>
    </source>
</evidence>
<evidence type="ECO:0000256" key="11">
    <source>
        <dbReference type="ARBA" id="ARBA00049191"/>
    </source>
</evidence>
<dbReference type="Gene3D" id="3.90.470.20">
    <property type="entry name" value="4'-phosphopantetheinyl transferase domain"/>
    <property type="match status" value="1"/>
</dbReference>
<evidence type="ECO:0000313" key="17">
    <source>
        <dbReference type="Proteomes" id="UP000198440"/>
    </source>
</evidence>
<evidence type="ECO:0000256" key="2">
    <source>
        <dbReference type="ARBA" id="ARBA00004993"/>
    </source>
</evidence>
<evidence type="ECO:0000256" key="9">
    <source>
        <dbReference type="ARBA" id="ARBA00031996"/>
    </source>
</evidence>
<comment type="function">
    <text evidence="1">Involved in the biosynthesis of the siderophore enterobactin (enterochelin), which is a macrocyclic trimeric lactone of N-(2,3-dihydroxybenzoyl)-serine. The serine trilactone serves as a scaffolding for the three catechol functionalities that provide hexadentate coordination for the tightly ligated iron(2+) atoms. Plays an essential role in the assembly of the enterobactin by catalyzing the transfer of the 4'-phosphopantetheine (Ppant) moiety from coenzyme A to the apo-domains of both EntB (ArCP domain) and EntF (PCP domain) to yield their holo-forms which make them competent for the activation of 2,3-dihydroxybenzoate (DHB) and L-serine, respectively.</text>
</comment>
<gene>
    <name evidence="16" type="ORF">SAMN04488078_101313</name>
</gene>
<comment type="pathway">
    <text evidence="2">Siderophore biosynthesis; enterobactin biosynthesis.</text>
</comment>
<name>A0A239E219_9RHOB</name>
<evidence type="ECO:0000256" key="7">
    <source>
        <dbReference type="ARBA" id="ARBA00023191"/>
    </source>
</evidence>
<keyword evidence="6 16" id="KW-0808">Transferase</keyword>
<evidence type="ECO:0000313" key="16">
    <source>
        <dbReference type="EMBL" id="SNS38549.1"/>
    </source>
</evidence>
<feature type="binding site" evidence="12">
    <location>
        <position position="46"/>
    </location>
    <ligand>
        <name>CoA</name>
        <dbReference type="ChEBI" id="CHEBI:57287"/>
    </ligand>
</feature>
<feature type="binding site" evidence="13">
    <location>
        <position position="112"/>
    </location>
    <ligand>
        <name>Mg(2+)</name>
        <dbReference type="ChEBI" id="CHEBI:18420"/>
    </ligand>
</feature>
<feature type="binding site" evidence="12">
    <location>
        <position position="153"/>
    </location>
    <ligand>
        <name>CoA</name>
        <dbReference type="ChEBI" id="CHEBI:57287"/>
    </ligand>
</feature>
<evidence type="ECO:0000256" key="3">
    <source>
        <dbReference type="ARBA" id="ARBA00008342"/>
    </source>
</evidence>
<comment type="subunit">
    <text evidence="4">EntB, EntD, EntE, and EntF form a multienzyme complex called enterobactin synthase.</text>
</comment>
<comment type="similarity">
    <text evidence="3">Belongs to the P-Pant transferase superfamily. EntD family.</text>
</comment>
<feature type="binding site" evidence="13">
    <location>
        <position position="114"/>
    </location>
    <ligand>
        <name>Mg(2+)</name>
        <dbReference type="ChEBI" id="CHEBI:18420"/>
    </ligand>
</feature>
<accession>A0A239E219</accession>
<evidence type="ECO:0000256" key="6">
    <source>
        <dbReference type="ARBA" id="ARBA00022679"/>
    </source>
</evidence>
<evidence type="ECO:0000259" key="15">
    <source>
        <dbReference type="Pfam" id="PF17837"/>
    </source>
</evidence>
<comment type="cofactor">
    <cofactor evidence="13">
        <name>Mg(2+)</name>
        <dbReference type="ChEBI" id="CHEBI:18420"/>
    </cofactor>
</comment>
<sequence length="224" mass="23728">MRAAQLDLLIRRIGGLRGLAWGVADFGEDDLFPEEAAVMTRACPARRAEFAAGRQAARRAMARLGLDPTPIPMGPDRAPVWPDGIVGSISHAQGLCLAVVARARDVLSLGVDVEGDAPLTAELIPEICLPEELALLPDAARPALATRLFSAKEAAYKAHYPLASHVFGFHGLAVDLTEGRARFTDHPEVAAIPPESRMDLPLRQATGGGLILSLCATPARAPSH</sequence>
<reference evidence="16 17" key="1">
    <citation type="submission" date="2017-06" db="EMBL/GenBank/DDBJ databases">
        <authorList>
            <person name="Kim H.J."/>
            <person name="Triplett B.A."/>
        </authorList>
    </citation>
    <scope>NUCLEOTIDE SEQUENCE [LARGE SCALE GENOMIC DNA]</scope>
    <source>
        <strain evidence="16 17">DSM 11445</strain>
    </source>
</reference>
<dbReference type="SUPFAM" id="SSF56214">
    <property type="entry name" value="4'-phosphopantetheinyl transferase"/>
    <property type="match status" value="1"/>
</dbReference>
<dbReference type="InterPro" id="IPR041354">
    <property type="entry name" value="4PPT_N"/>
</dbReference>
<dbReference type="GO" id="GO:0000287">
    <property type="term" value="F:magnesium ion binding"/>
    <property type="evidence" value="ECO:0007669"/>
    <property type="project" value="InterPro"/>
</dbReference>
<protein>
    <recommendedName>
        <fullName evidence="5">Enterobactin synthase component D</fullName>
    </recommendedName>
    <alternativeName>
        <fullName evidence="8">4'-phosphopantetheinyl transferase EntD</fullName>
    </alternativeName>
    <alternativeName>
        <fullName evidence="9">Enterochelin synthase D</fullName>
    </alternativeName>
</protein>